<evidence type="ECO:0008006" key="3">
    <source>
        <dbReference type="Google" id="ProtNLM"/>
    </source>
</evidence>
<accession>A0ABQ6G3S2</accession>
<dbReference type="EMBL" id="BSRI01000002">
    <property type="protein sequence ID" value="GLV59740.1"/>
    <property type="molecule type" value="Genomic_DNA"/>
</dbReference>
<sequence>MRIVIIGGNGLIGTKPVNKLRERGPQIMAASPGTDINTIAGEGLAQAFVSPQVVVDVANATFRKAGDLGRL</sequence>
<dbReference type="SUPFAM" id="SSF51735">
    <property type="entry name" value="NAD(P)-binding Rossmann-fold domains"/>
    <property type="match status" value="1"/>
</dbReference>
<proteinExistence type="predicted"/>
<protein>
    <recommendedName>
        <fullName evidence="3">NAD-dependent epimerase/dehydratase domain-containing protein</fullName>
    </recommendedName>
</protein>
<gene>
    <name evidence="1" type="ORF">KDH_65650</name>
</gene>
<organism evidence="1 2">
    <name type="scientific">Dictyobacter halimunensis</name>
    <dbReference type="NCBI Taxonomy" id="3026934"/>
    <lineage>
        <taxon>Bacteria</taxon>
        <taxon>Bacillati</taxon>
        <taxon>Chloroflexota</taxon>
        <taxon>Ktedonobacteria</taxon>
        <taxon>Ktedonobacterales</taxon>
        <taxon>Dictyobacteraceae</taxon>
        <taxon>Dictyobacter</taxon>
    </lineage>
</organism>
<keyword evidence="2" id="KW-1185">Reference proteome</keyword>
<reference evidence="1 2" key="1">
    <citation type="submission" date="2023-02" db="EMBL/GenBank/DDBJ databases">
        <title>Dictyobacter halimunensis sp. nov., a new member of the class Ktedonobacteria from forest soil in a geothermal area.</title>
        <authorList>
            <person name="Rachmania M.K."/>
            <person name="Ningsih F."/>
            <person name="Sakai Y."/>
            <person name="Yabe S."/>
            <person name="Yokota A."/>
            <person name="Sjamsuridzal W."/>
        </authorList>
    </citation>
    <scope>NUCLEOTIDE SEQUENCE [LARGE SCALE GENOMIC DNA]</scope>
    <source>
        <strain evidence="1 2">S3.2.2.5</strain>
    </source>
</reference>
<evidence type="ECO:0000313" key="1">
    <source>
        <dbReference type="EMBL" id="GLV59740.1"/>
    </source>
</evidence>
<comment type="caution">
    <text evidence="1">The sequence shown here is derived from an EMBL/GenBank/DDBJ whole genome shotgun (WGS) entry which is preliminary data.</text>
</comment>
<evidence type="ECO:0000313" key="2">
    <source>
        <dbReference type="Proteomes" id="UP001344906"/>
    </source>
</evidence>
<dbReference type="Proteomes" id="UP001344906">
    <property type="component" value="Unassembled WGS sequence"/>
</dbReference>
<name>A0ABQ6G3S2_9CHLR</name>
<dbReference type="InterPro" id="IPR036291">
    <property type="entry name" value="NAD(P)-bd_dom_sf"/>
</dbReference>